<dbReference type="Gene3D" id="1.10.10.10">
    <property type="entry name" value="Winged helix-like DNA-binding domain superfamily/Winged helix DNA-binding domain"/>
    <property type="match status" value="1"/>
</dbReference>
<evidence type="ECO:0000313" key="6">
    <source>
        <dbReference type="Proteomes" id="UP000215027"/>
    </source>
</evidence>
<dbReference type="AlphaFoldDB" id="A0A170PG37"/>
<accession>A0A170PG37</accession>
<dbReference type="KEGG" id="pbf:CFX0092_A1639"/>
<organism evidence="5 6">
    <name type="scientific">Candidatus Promineifilum breve</name>
    <dbReference type="NCBI Taxonomy" id="1806508"/>
    <lineage>
        <taxon>Bacteria</taxon>
        <taxon>Bacillati</taxon>
        <taxon>Chloroflexota</taxon>
        <taxon>Ardenticatenia</taxon>
        <taxon>Candidatus Promineifilales</taxon>
        <taxon>Candidatus Promineifilaceae</taxon>
        <taxon>Candidatus Promineifilum</taxon>
    </lineage>
</organism>
<evidence type="ECO:0000256" key="1">
    <source>
        <dbReference type="ARBA" id="ARBA00023015"/>
    </source>
</evidence>
<dbReference type="PRINTS" id="PR00038">
    <property type="entry name" value="HTHLUXR"/>
</dbReference>
<dbReference type="PANTHER" id="PTHR44688:SF16">
    <property type="entry name" value="DNA-BINDING TRANSCRIPTIONAL ACTIVATOR DEVR_DOSR"/>
    <property type="match status" value="1"/>
</dbReference>
<protein>
    <submittedName>
        <fullName evidence="5">ATP-dependent transcriptional regulator, MalT-like, LuxR family</fullName>
    </submittedName>
</protein>
<dbReference type="CDD" id="cd06170">
    <property type="entry name" value="LuxR_C_like"/>
    <property type="match status" value="1"/>
</dbReference>
<evidence type="ECO:0000256" key="2">
    <source>
        <dbReference type="ARBA" id="ARBA00023125"/>
    </source>
</evidence>
<dbReference type="SUPFAM" id="SSF46894">
    <property type="entry name" value="C-terminal effector domain of the bipartite response regulators"/>
    <property type="match status" value="1"/>
</dbReference>
<dbReference type="InterPro" id="IPR011990">
    <property type="entry name" value="TPR-like_helical_dom_sf"/>
</dbReference>
<keyword evidence="6" id="KW-1185">Reference proteome</keyword>
<dbReference type="InterPro" id="IPR000792">
    <property type="entry name" value="Tscrpt_reg_LuxR_C"/>
</dbReference>
<dbReference type="PROSITE" id="PS00622">
    <property type="entry name" value="HTH_LUXR_1"/>
    <property type="match status" value="1"/>
</dbReference>
<dbReference type="Pfam" id="PF00196">
    <property type="entry name" value="GerE"/>
    <property type="match status" value="1"/>
</dbReference>
<gene>
    <name evidence="5" type="ORF">CFX0092_A1639</name>
</gene>
<sequence>MKPVLKEGVLWTGEALTAGAPPLVHGSAHWHEWLGRHNQFQFEGSGGHFSARRENRKGSDYWYAYRRRAGILHKAYLGRATDMTLERLEEVAANLAGRTVLAQLSLGGDAPGQLAAETWSTHTSFFIQAKFRPPVLPPTLVTRPRLTGNLNAPVTFVSAPGGFGKSTLLNAWRQERAGMPVAWAALDSDDDQLLRFWSTVITALQTVQPGLGQMLMPFLQRASAITPAEIVSRLTDELVCEDGHAFCLALVLDDFHHIRQADVHDSVQIFLEHLPPTLQLIIAGRTRPPLALGRLRAMGLVTELELDDLRFTLPEGIAFLQQNISGEPLAYGDMEALVKRTGGWVVGLKLAVLALNKQQDRRHVLDSFSGAHIFLRDYFMETALRQRSEGLQTFLLKTSILKQMAGGLCDAVTGRSDGEEMLARLWQENLFITRTEDRKWFRYHDLFAEMLRNQIQRELPDEIATLHRRAAAWYVAQNMSADAVHHLLFIKDWETAAEVIEDVGLRELAESGEDSRLLRWVQRLPETVVQRHTTLLFVYLRLANLALPRDEVIRFLQRIEQNLVAKAPAEMTASEREVLDEVRQIRPRLTKGAANARFSTGHIPDPRWQLLDALLITETFNQPKTEEVGARVREIYDQARAEGNLFATILAGTDLSNRALMRGQLRQSEKIAYQVVQQGLTQRGHLPEPSSIALSLLAQVCLGRNELAQAHQFLDRALVVDPNPTSSNMPVTIAIIRARLQSAAGQHAEAQATIQAARTLQTLRPSGSWGDQDLAAYEARFSVRQGHWAAAGQLLKASETEETHALSELVRAEILLARGQLEDAETLLTQFVAQYAAGFPNEPSLDARVMLAQALFAQFKMNQARRVLAEAVQLAAPESFIRPFLDHGRGLAALLALMRQTPNLPAESARFIDEILIEVGHHDDAFHLPPDENLDSLAVAASITTREQEVLRLLCEGLPNREIAARLCVSPGTVKTHLTNIYGKLGVKSRVQAVAEARALKLI</sequence>
<evidence type="ECO:0000259" key="4">
    <source>
        <dbReference type="PROSITE" id="PS50043"/>
    </source>
</evidence>
<dbReference type="Pfam" id="PF17874">
    <property type="entry name" value="TPR_MalT"/>
    <property type="match status" value="1"/>
</dbReference>
<keyword evidence="3" id="KW-0804">Transcription</keyword>
<dbReference type="InterPro" id="IPR059106">
    <property type="entry name" value="WHD_MalT"/>
</dbReference>
<dbReference type="PROSITE" id="PS50043">
    <property type="entry name" value="HTH_LUXR_2"/>
    <property type="match status" value="1"/>
</dbReference>
<keyword evidence="1" id="KW-0805">Transcription regulation</keyword>
<dbReference type="Gene3D" id="1.25.40.10">
    <property type="entry name" value="Tetratricopeptide repeat domain"/>
    <property type="match status" value="1"/>
</dbReference>
<dbReference type="SUPFAM" id="SSF48452">
    <property type="entry name" value="TPR-like"/>
    <property type="match status" value="1"/>
</dbReference>
<keyword evidence="2" id="KW-0238">DNA-binding</keyword>
<dbReference type="EMBL" id="LN890655">
    <property type="protein sequence ID" value="CUS03517.2"/>
    <property type="molecule type" value="Genomic_DNA"/>
</dbReference>
<evidence type="ECO:0000256" key="3">
    <source>
        <dbReference type="ARBA" id="ARBA00023163"/>
    </source>
</evidence>
<evidence type="ECO:0000313" key="5">
    <source>
        <dbReference type="EMBL" id="CUS03517.2"/>
    </source>
</evidence>
<reference evidence="5" key="1">
    <citation type="submission" date="2016-01" db="EMBL/GenBank/DDBJ databases">
        <authorList>
            <person name="Mcilroy J.S."/>
            <person name="Karst M S."/>
            <person name="Albertsen M."/>
        </authorList>
    </citation>
    <scope>NUCLEOTIDE SEQUENCE</scope>
    <source>
        <strain evidence="5">Cfx-K</strain>
    </source>
</reference>
<dbReference type="Proteomes" id="UP000215027">
    <property type="component" value="Chromosome I"/>
</dbReference>
<dbReference type="InterPro" id="IPR041617">
    <property type="entry name" value="TPR_MalT"/>
</dbReference>
<dbReference type="SMART" id="SM00421">
    <property type="entry name" value="HTH_LUXR"/>
    <property type="match status" value="1"/>
</dbReference>
<dbReference type="OrthoDB" id="135557at2"/>
<proteinExistence type="predicted"/>
<dbReference type="GO" id="GO:0006355">
    <property type="term" value="P:regulation of DNA-templated transcription"/>
    <property type="evidence" value="ECO:0007669"/>
    <property type="project" value="InterPro"/>
</dbReference>
<dbReference type="GO" id="GO:0003677">
    <property type="term" value="F:DNA binding"/>
    <property type="evidence" value="ECO:0007669"/>
    <property type="project" value="UniProtKB-KW"/>
</dbReference>
<dbReference type="InterPro" id="IPR016032">
    <property type="entry name" value="Sig_transdc_resp-reg_C-effctor"/>
</dbReference>
<feature type="domain" description="HTH luxR-type" evidence="4">
    <location>
        <begin position="936"/>
        <end position="1001"/>
    </location>
</feature>
<name>A0A170PG37_9CHLR</name>
<dbReference type="PANTHER" id="PTHR44688">
    <property type="entry name" value="DNA-BINDING TRANSCRIPTIONAL ACTIVATOR DEVR_DOSR"/>
    <property type="match status" value="1"/>
</dbReference>
<dbReference type="InterPro" id="IPR036388">
    <property type="entry name" value="WH-like_DNA-bd_sf"/>
</dbReference>
<dbReference type="Pfam" id="PF25873">
    <property type="entry name" value="WHD_MalT"/>
    <property type="match status" value="1"/>
</dbReference>
<dbReference type="RefSeq" id="WP_095042999.1">
    <property type="nucleotide sequence ID" value="NZ_LN890655.1"/>
</dbReference>